<dbReference type="InterPro" id="IPR003599">
    <property type="entry name" value="Ig_sub"/>
</dbReference>
<keyword evidence="2 4" id="KW-0472">Membrane</keyword>
<keyword evidence="4" id="KW-1133">Transmembrane helix</keyword>
<dbReference type="FunFam" id="2.60.40.10:FF:002925">
    <property type="entry name" value="HERV-H LTR-associating 2a, tandem duplicate 2"/>
    <property type="match status" value="1"/>
</dbReference>
<sequence length="275" mass="29654">MASIGQIIFWSMIVLIVVIAGLIIFILALAFSRAQPSTVGSPNPYPVGNINDAVVLGCKFNPLNTNGKGVTQIAITWEKEGLTGVVYKYANAVGQQQTQNPDFINRAQLFPDVISNGNASLLLRSVQVKDEGLYKCSVSASNGQGEVNIHLRVAAYSSPTFTTPNKTLKAVAQRWYPRPSVTWTNSEGTDLNASTSFISNPAGIVEVTSALTNFNVSDVLTCTIGNSLVKSVSQATVTDSGVRDSTYFVFSSADQRPLDPKSAVSYVLLWMYWTV</sequence>
<evidence type="ECO:0000256" key="2">
    <source>
        <dbReference type="ARBA" id="ARBA00023136"/>
    </source>
</evidence>
<dbReference type="SMART" id="SM00409">
    <property type="entry name" value="IG"/>
    <property type="match status" value="1"/>
</dbReference>
<dbReference type="Ensembl" id="ENSLOCT00000013685.1">
    <property type="protein sequence ID" value="ENSLOCP00000013656.1"/>
    <property type="gene ID" value="ENSLOCG00000011115.1"/>
</dbReference>
<keyword evidence="7" id="KW-1185">Reference proteome</keyword>
<reference evidence="7" key="1">
    <citation type="submission" date="2011-12" db="EMBL/GenBank/DDBJ databases">
        <title>The Draft Genome of Lepisosteus oculatus.</title>
        <authorList>
            <consortium name="The Broad Institute Genome Assembly &amp; Analysis Group"/>
            <consortium name="Computational R&amp;D Group"/>
            <consortium name="and Sequencing Platform"/>
            <person name="Di Palma F."/>
            <person name="Alfoldi J."/>
            <person name="Johnson J."/>
            <person name="Berlin A."/>
            <person name="Gnerre S."/>
            <person name="Jaffe D."/>
            <person name="MacCallum I."/>
            <person name="Young S."/>
            <person name="Walker B.J."/>
            <person name="Lander E.S."/>
            <person name="Lindblad-Toh K."/>
        </authorList>
    </citation>
    <scope>NUCLEOTIDE SEQUENCE [LARGE SCALE GENOMIC DNA]</scope>
</reference>
<evidence type="ECO:0000256" key="4">
    <source>
        <dbReference type="SAM" id="Phobius"/>
    </source>
</evidence>
<dbReference type="PANTHER" id="PTHR24100">
    <property type="entry name" value="BUTYROPHILIN"/>
    <property type="match status" value="1"/>
</dbReference>
<dbReference type="STRING" id="7918.ENSLOCP00000013656"/>
<dbReference type="EMBL" id="AHAT01003685">
    <property type="status" value="NOT_ANNOTATED_CDS"/>
    <property type="molecule type" value="Genomic_DNA"/>
</dbReference>
<dbReference type="Gene3D" id="2.60.40.10">
    <property type="entry name" value="Immunoglobulins"/>
    <property type="match status" value="2"/>
</dbReference>
<dbReference type="Proteomes" id="UP000018468">
    <property type="component" value="Linkage group LG17"/>
</dbReference>
<dbReference type="InterPro" id="IPR036179">
    <property type="entry name" value="Ig-like_dom_sf"/>
</dbReference>
<evidence type="ECO:0000256" key="3">
    <source>
        <dbReference type="ARBA" id="ARBA00023319"/>
    </source>
</evidence>
<accession>W5MZ47</accession>
<dbReference type="InterPro" id="IPR013783">
    <property type="entry name" value="Ig-like_fold"/>
</dbReference>
<dbReference type="PROSITE" id="PS50835">
    <property type="entry name" value="IG_LIKE"/>
    <property type="match status" value="1"/>
</dbReference>
<dbReference type="InterPro" id="IPR007110">
    <property type="entry name" value="Ig-like_dom"/>
</dbReference>
<reference evidence="6" key="2">
    <citation type="submission" date="2025-08" db="UniProtKB">
        <authorList>
            <consortium name="Ensembl"/>
        </authorList>
    </citation>
    <scope>IDENTIFICATION</scope>
</reference>
<dbReference type="PANTHER" id="PTHR24100:SF0">
    <property type="entry name" value="V-SET DOMAIN-CONTAINING T-CELL ACTIVATION INHIBITOR 1"/>
    <property type="match status" value="1"/>
</dbReference>
<comment type="subcellular location">
    <subcellularLocation>
        <location evidence="1">Membrane</location>
    </subcellularLocation>
</comment>
<reference evidence="6" key="3">
    <citation type="submission" date="2025-09" db="UniProtKB">
        <authorList>
            <consortium name="Ensembl"/>
        </authorList>
    </citation>
    <scope>IDENTIFICATION</scope>
</reference>
<dbReference type="eggNOG" id="ENOG502S286">
    <property type="taxonomic scope" value="Eukaryota"/>
</dbReference>
<dbReference type="EMBL" id="AHAT01003686">
    <property type="status" value="NOT_ANNOTATED_CDS"/>
    <property type="molecule type" value="Genomic_DNA"/>
</dbReference>
<dbReference type="OMA" id="CYIVTSK"/>
<dbReference type="GO" id="GO:0005102">
    <property type="term" value="F:signaling receptor binding"/>
    <property type="evidence" value="ECO:0000318"/>
    <property type="project" value="GO_Central"/>
</dbReference>
<dbReference type="GO" id="GO:0009897">
    <property type="term" value="C:external side of plasma membrane"/>
    <property type="evidence" value="ECO:0000318"/>
    <property type="project" value="GO_Central"/>
</dbReference>
<dbReference type="Bgee" id="ENSLOCG00000011115">
    <property type="expression patterns" value="Expressed in embryo and 5 other cell types or tissues"/>
</dbReference>
<dbReference type="AlphaFoldDB" id="W5MZ47"/>
<dbReference type="InterPro" id="IPR050504">
    <property type="entry name" value="IgSF_BTN/MOG"/>
</dbReference>
<dbReference type="GO" id="GO:0001817">
    <property type="term" value="P:regulation of cytokine production"/>
    <property type="evidence" value="ECO:0000318"/>
    <property type="project" value="GO_Central"/>
</dbReference>
<dbReference type="Pfam" id="PF22705">
    <property type="entry name" value="C2-set_3"/>
    <property type="match status" value="1"/>
</dbReference>
<dbReference type="HOGENOM" id="CLU_013137_8_6_1"/>
<dbReference type="GO" id="GO:0050852">
    <property type="term" value="P:T cell receptor signaling pathway"/>
    <property type="evidence" value="ECO:0000318"/>
    <property type="project" value="GO_Central"/>
</dbReference>
<keyword evidence="3" id="KW-0393">Immunoglobulin domain</keyword>
<dbReference type="InterPro" id="IPR013106">
    <property type="entry name" value="Ig_V-set"/>
</dbReference>
<dbReference type="InterPro" id="IPR053896">
    <property type="entry name" value="BTN3A2-like_Ig-C"/>
</dbReference>
<dbReference type="SUPFAM" id="SSF48726">
    <property type="entry name" value="Immunoglobulin"/>
    <property type="match status" value="2"/>
</dbReference>
<evidence type="ECO:0000259" key="5">
    <source>
        <dbReference type="PROSITE" id="PS50835"/>
    </source>
</evidence>
<dbReference type="Pfam" id="PF07686">
    <property type="entry name" value="V-set"/>
    <property type="match status" value="1"/>
</dbReference>
<name>W5MZ47_LEPOC</name>
<protein>
    <submittedName>
        <fullName evidence="6">V-set domain containing T cell activation inhibitor 1</fullName>
    </submittedName>
</protein>
<proteinExistence type="predicted"/>
<dbReference type="InParanoid" id="W5MZ47"/>
<organism evidence="6 7">
    <name type="scientific">Lepisosteus oculatus</name>
    <name type="common">Spotted gar</name>
    <dbReference type="NCBI Taxonomy" id="7918"/>
    <lineage>
        <taxon>Eukaryota</taxon>
        <taxon>Metazoa</taxon>
        <taxon>Chordata</taxon>
        <taxon>Craniata</taxon>
        <taxon>Vertebrata</taxon>
        <taxon>Euteleostomi</taxon>
        <taxon>Actinopterygii</taxon>
        <taxon>Neopterygii</taxon>
        <taxon>Holostei</taxon>
        <taxon>Semionotiformes</taxon>
        <taxon>Lepisosteidae</taxon>
        <taxon>Lepisosteus</taxon>
    </lineage>
</organism>
<evidence type="ECO:0000313" key="6">
    <source>
        <dbReference type="Ensembl" id="ENSLOCP00000013656.1"/>
    </source>
</evidence>
<feature type="transmembrane region" description="Helical" evidence="4">
    <location>
        <begin position="7"/>
        <end position="31"/>
    </location>
</feature>
<dbReference type="GeneTree" id="ENSGT00940000157300"/>
<feature type="domain" description="Ig-like" evidence="5">
    <location>
        <begin position="36"/>
        <end position="148"/>
    </location>
</feature>
<keyword evidence="4" id="KW-0812">Transmembrane</keyword>
<evidence type="ECO:0000256" key="1">
    <source>
        <dbReference type="ARBA" id="ARBA00004370"/>
    </source>
</evidence>
<evidence type="ECO:0000313" key="7">
    <source>
        <dbReference type="Proteomes" id="UP000018468"/>
    </source>
</evidence>